<comment type="caution">
    <text evidence="2">The sequence shown here is derived from an EMBL/GenBank/DDBJ whole genome shotgun (WGS) entry which is preliminary data.</text>
</comment>
<proteinExistence type="predicted"/>
<dbReference type="AlphaFoldDB" id="A0AAI9VIH5"/>
<feature type="compositionally biased region" description="Polar residues" evidence="1">
    <location>
        <begin position="100"/>
        <end position="109"/>
    </location>
</feature>
<protein>
    <submittedName>
        <fullName evidence="2">Uncharacterized protein</fullName>
    </submittedName>
</protein>
<dbReference type="EMBL" id="MPDP01000062">
    <property type="protein sequence ID" value="KAK1486499.1"/>
    <property type="molecule type" value="Genomic_DNA"/>
</dbReference>
<name>A0AAI9VIH5_9PEZI</name>
<dbReference type="Proteomes" id="UP001239213">
    <property type="component" value="Unassembled WGS sequence"/>
</dbReference>
<sequence length="176" mass="20239">ATTRGDRGQPATATTTTTTTHTTRTPVAHTPTRTLHAHSRLTDINIAPTFPFPVHSRPVPAMPSYASLFRRHLDTDDDNDDYDFDKQRPRPPITDHHRSTTQVSLRRPVSTSTTTHATFRAFPFFHFDILLFRVGLFVFPTLRYDTPNHPQQHLEVGTCDVFYHHRSRQIWRAIEG</sequence>
<evidence type="ECO:0000313" key="2">
    <source>
        <dbReference type="EMBL" id="KAK1486499.1"/>
    </source>
</evidence>
<evidence type="ECO:0000313" key="3">
    <source>
        <dbReference type="Proteomes" id="UP001239213"/>
    </source>
</evidence>
<organism evidence="2 3">
    <name type="scientific">Colletotrichum cuscutae</name>
    <dbReference type="NCBI Taxonomy" id="1209917"/>
    <lineage>
        <taxon>Eukaryota</taxon>
        <taxon>Fungi</taxon>
        <taxon>Dikarya</taxon>
        <taxon>Ascomycota</taxon>
        <taxon>Pezizomycotina</taxon>
        <taxon>Sordariomycetes</taxon>
        <taxon>Hypocreomycetidae</taxon>
        <taxon>Glomerellales</taxon>
        <taxon>Glomerellaceae</taxon>
        <taxon>Colletotrichum</taxon>
        <taxon>Colletotrichum acutatum species complex</taxon>
    </lineage>
</organism>
<keyword evidence="3" id="KW-1185">Reference proteome</keyword>
<feature type="compositionally biased region" description="Low complexity" evidence="1">
    <location>
        <begin position="12"/>
        <end position="31"/>
    </location>
</feature>
<evidence type="ECO:0000256" key="1">
    <source>
        <dbReference type="SAM" id="MobiDB-lite"/>
    </source>
</evidence>
<feature type="non-terminal residue" evidence="2">
    <location>
        <position position="1"/>
    </location>
</feature>
<accession>A0AAI9VIH5</accession>
<feature type="region of interest" description="Disordered" evidence="1">
    <location>
        <begin position="79"/>
        <end position="109"/>
    </location>
</feature>
<gene>
    <name evidence="2" type="ORF">CCUS01_15137</name>
</gene>
<feature type="compositionally biased region" description="Basic and acidic residues" evidence="1">
    <location>
        <begin position="84"/>
        <end position="98"/>
    </location>
</feature>
<feature type="region of interest" description="Disordered" evidence="1">
    <location>
        <begin position="1"/>
        <end position="31"/>
    </location>
</feature>
<reference evidence="2" key="1">
    <citation type="submission" date="2016-11" db="EMBL/GenBank/DDBJ databases">
        <title>The genome sequence of Colletotrichum cuscutae.</title>
        <authorList>
            <person name="Baroncelli R."/>
        </authorList>
    </citation>
    <scope>NUCLEOTIDE SEQUENCE</scope>
    <source>
        <strain evidence="2">IMI 304802</strain>
    </source>
</reference>